<dbReference type="Gene3D" id="3.30.710.10">
    <property type="entry name" value="Potassium Channel Kv1.1, Chain A"/>
    <property type="match status" value="1"/>
</dbReference>
<evidence type="ECO:0000313" key="4">
    <source>
        <dbReference type="Proteomes" id="UP001141327"/>
    </source>
</evidence>
<evidence type="ECO:0000259" key="1">
    <source>
        <dbReference type="PROSITE" id="PS50097"/>
    </source>
</evidence>
<protein>
    <submittedName>
        <fullName evidence="3">K+ channel tetramerization subfamily protein</fullName>
    </submittedName>
</protein>
<dbReference type="GO" id="GO:0034220">
    <property type="term" value="P:monoatomic ion transmembrane transport"/>
    <property type="evidence" value="ECO:0007669"/>
    <property type="project" value="UniProtKB-KW"/>
</dbReference>
<sequence length="349" mass="38771">MAQPATATAADAVSARDPLADFHATTEAMLATVSGAQERILAKKKEIDDIIQKLDEDCHVQVARLQELQRECEKQFAIQDKIITVNVGGRMFTTYRNVLLSQEDSMLAAMFSGRHSLAKGPDGVPFIDRNPNIFEKILDFLRTGRLPRWWVHPEERNDFLEEVKYYGLNLPSPAQPALETVIMTPDECGKLVEFTGAKSLALLYRGTRDGFQSATFHRLCDGRPHTVAVVRATTDHVFGGYAAATWNQASNNYYDDKQAFVFSLRGTPRSPVKIPHKQSDIYGIYCNPAYGPTWGHNFDLCMADGCNANSNSYTNLGYTYGSPDGAPYFLTGGNNKFQVAELEVFACAM</sequence>
<reference evidence="3" key="1">
    <citation type="journal article" date="2022" name="bioRxiv">
        <title>Genomics of Preaxostyla Flagellates Illuminates Evolutionary Transitions and the Path Towards Mitochondrial Loss.</title>
        <authorList>
            <person name="Novak L.V.F."/>
            <person name="Treitli S.C."/>
            <person name="Pyrih J."/>
            <person name="Halakuc P."/>
            <person name="Pipaliya S.V."/>
            <person name="Vacek V."/>
            <person name="Brzon O."/>
            <person name="Soukal P."/>
            <person name="Eme L."/>
            <person name="Dacks J.B."/>
            <person name="Karnkowska A."/>
            <person name="Elias M."/>
            <person name="Hampl V."/>
        </authorList>
    </citation>
    <scope>NUCLEOTIDE SEQUENCE</scope>
    <source>
        <strain evidence="3">RCP-MX</strain>
    </source>
</reference>
<gene>
    <name evidence="3" type="ORF">PAPYR_6310</name>
</gene>
<dbReference type="Proteomes" id="UP001141327">
    <property type="component" value="Unassembled WGS sequence"/>
</dbReference>
<feature type="domain" description="BTB" evidence="1">
    <location>
        <begin position="79"/>
        <end position="146"/>
    </location>
</feature>
<dbReference type="PANTHER" id="PTHR11145:SF8">
    <property type="entry name" value="RE57120P"/>
    <property type="match status" value="1"/>
</dbReference>
<dbReference type="SUPFAM" id="SSF54695">
    <property type="entry name" value="POZ domain"/>
    <property type="match status" value="1"/>
</dbReference>
<keyword evidence="3" id="KW-0406">Ion transport</keyword>
<evidence type="ECO:0000259" key="2">
    <source>
        <dbReference type="PROSITE" id="PS51886"/>
    </source>
</evidence>
<dbReference type="CDD" id="cd18316">
    <property type="entry name" value="BTB_POZ_KCTD-like"/>
    <property type="match status" value="1"/>
</dbReference>
<dbReference type="InterPro" id="IPR003131">
    <property type="entry name" value="T1-type_BTB"/>
</dbReference>
<keyword evidence="3" id="KW-0813">Transport</keyword>
<dbReference type="InterPro" id="IPR006571">
    <property type="entry name" value="TLDc_dom"/>
</dbReference>
<dbReference type="PROSITE" id="PS50097">
    <property type="entry name" value="BTB"/>
    <property type="match status" value="1"/>
</dbReference>
<dbReference type="InterPro" id="IPR000210">
    <property type="entry name" value="BTB/POZ_dom"/>
</dbReference>
<dbReference type="SMART" id="SM00584">
    <property type="entry name" value="TLDc"/>
    <property type="match status" value="1"/>
</dbReference>
<organism evidence="3 4">
    <name type="scientific">Paratrimastix pyriformis</name>
    <dbReference type="NCBI Taxonomy" id="342808"/>
    <lineage>
        <taxon>Eukaryota</taxon>
        <taxon>Metamonada</taxon>
        <taxon>Preaxostyla</taxon>
        <taxon>Paratrimastigidae</taxon>
        <taxon>Paratrimastix</taxon>
    </lineage>
</organism>
<name>A0ABQ8UHZ4_9EUKA</name>
<dbReference type="InterPro" id="IPR011333">
    <property type="entry name" value="SKP1/BTB/POZ_sf"/>
</dbReference>
<dbReference type="InterPro" id="IPR045068">
    <property type="entry name" value="BACURD1-3"/>
</dbReference>
<dbReference type="Pfam" id="PF02214">
    <property type="entry name" value="BTB_2"/>
    <property type="match status" value="1"/>
</dbReference>
<keyword evidence="4" id="KW-1185">Reference proteome</keyword>
<comment type="caution">
    <text evidence="3">The sequence shown here is derived from an EMBL/GenBank/DDBJ whole genome shotgun (WGS) entry which is preliminary data.</text>
</comment>
<dbReference type="EMBL" id="JAPMOS010000035">
    <property type="protein sequence ID" value="KAJ4458046.1"/>
    <property type="molecule type" value="Genomic_DNA"/>
</dbReference>
<evidence type="ECO:0000313" key="3">
    <source>
        <dbReference type="EMBL" id="KAJ4458046.1"/>
    </source>
</evidence>
<dbReference type="PANTHER" id="PTHR11145">
    <property type="entry name" value="BTB/POZ DOMAIN-CONTAINING ADAPTER FOR CUL3-MEDIATED RHOA DEGRADATION PROTEIN FAMILY MEMBER"/>
    <property type="match status" value="1"/>
</dbReference>
<dbReference type="PROSITE" id="PS51886">
    <property type="entry name" value="TLDC"/>
    <property type="match status" value="1"/>
</dbReference>
<dbReference type="Pfam" id="PF07534">
    <property type="entry name" value="TLD"/>
    <property type="match status" value="1"/>
</dbReference>
<feature type="domain" description="TLDc" evidence="2">
    <location>
        <begin position="177"/>
        <end position="348"/>
    </location>
</feature>
<keyword evidence="3" id="KW-0407">Ion channel</keyword>
<accession>A0ABQ8UHZ4</accession>
<proteinExistence type="predicted"/>
<dbReference type="SMART" id="SM00225">
    <property type="entry name" value="BTB"/>
    <property type="match status" value="1"/>
</dbReference>